<dbReference type="InterPro" id="IPR050808">
    <property type="entry name" value="Phage_Integrase"/>
</dbReference>
<protein>
    <recommendedName>
        <fullName evidence="5">Tyr recombinase domain-containing protein</fullName>
    </recommendedName>
</protein>
<gene>
    <name evidence="6" type="ORF">NM04_15000</name>
</gene>
<reference evidence="6" key="1">
    <citation type="submission" date="2014-10" db="EMBL/GenBank/DDBJ databases">
        <title>Massilia sp. genome.</title>
        <authorList>
            <person name="Xu B."/>
            <person name="Dai L."/>
            <person name="Huang Z."/>
        </authorList>
    </citation>
    <scope>NUCLEOTIDE SEQUENCE [LARGE SCALE GENOMIC DNA]</scope>
    <source>
        <strain evidence="6">CFS-1</strain>
    </source>
</reference>
<dbReference type="GO" id="GO:0003677">
    <property type="term" value="F:DNA binding"/>
    <property type="evidence" value="ECO:0007669"/>
    <property type="project" value="InterPro"/>
</dbReference>
<dbReference type="Pfam" id="PF00589">
    <property type="entry name" value="Phage_integrase"/>
    <property type="match status" value="1"/>
</dbReference>
<name>A0A422QJA0_9BURK</name>
<comment type="similarity">
    <text evidence="1">Belongs to the 'phage' integrase family.</text>
</comment>
<dbReference type="GO" id="GO:0006310">
    <property type="term" value="P:DNA recombination"/>
    <property type="evidence" value="ECO:0007669"/>
    <property type="project" value="UniProtKB-KW"/>
</dbReference>
<feature type="domain" description="Tyr recombinase" evidence="5">
    <location>
        <begin position="286"/>
        <end position="451"/>
    </location>
</feature>
<evidence type="ECO:0000256" key="1">
    <source>
        <dbReference type="ARBA" id="ARBA00008857"/>
    </source>
</evidence>
<organism evidence="6 7">
    <name type="scientific">Massilia aurea</name>
    <dbReference type="NCBI Taxonomy" id="373040"/>
    <lineage>
        <taxon>Bacteria</taxon>
        <taxon>Pseudomonadati</taxon>
        <taxon>Pseudomonadota</taxon>
        <taxon>Betaproteobacteria</taxon>
        <taxon>Burkholderiales</taxon>
        <taxon>Oxalobacteraceae</taxon>
        <taxon>Telluria group</taxon>
        <taxon>Massilia</taxon>
    </lineage>
</organism>
<dbReference type="Gene3D" id="1.10.443.10">
    <property type="entry name" value="Intergrase catalytic core"/>
    <property type="match status" value="1"/>
</dbReference>
<dbReference type="GO" id="GO:0015074">
    <property type="term" value="P:DNA integration"/>
    <property type="evidence" value="ECO:0007669"/>
    <property type="project" value="UniProtKB-KW"/>
</dbReference>
<dbReference type="SUPFAM" id="SSF56349">
    <property type="entry name" value="DNA breaking-rejoining enzymes"/>
    <property type="match status" value="1"/>
</dbReference>
<evidence type="ECO:0000256" key="4">
    <source>
        <dbReference type="SAM" id="MobiDB-lite"/>
    </source>
</evidence>
<evidence type="ECO:0000313" key="6">
    <source>
        <dbReference type="EMBL" id="RNF30040.1"/>
    </source>
</evidence>
<evidence type="ECO:0000256" key="3">
    <source>
        <dbReference type="ARBA" id="ARBA00023172"/>
    </source>
</evidence>
<comment type="caution">
    <text evidence="6">The sequence shown here is derived from an EMBL/GenBank/DDBJ whole genome shotgun (WGS) entry which is preliminary data.</text>
</comment>
<dbReference type="Proteomes" id="UP000283254">
    <property type="component" value="Unassembled WGS sequence"/>
</dbReference>
<dbReference type="PANTHER" id="PTHR30629">
    <property type="entry name" value="PROPHAGE INTEGRASE"/>
    <property type="match status" value="1"/>
</dbReference>
<dbReference type="PANTHER" id="PTHR30629:SF2">
    <property type="entry name" value="PROPHAGE INTEGRASE INTS-RELATED"/>
    <property type="match status" value="1"/>
</dbReference>
<dbReference type="InterPro" id="IPR011010">
    <property type="entry name" value="DNA_brk_join_enz"/>
</dbReference>
<dbReference type="InterPro" id="IPR013762">
    <property type="entry name" value="Integrase-like_cat_sf"/>
</dbReference>
<dbReference type="EMBL" id="JSAB01000148">
    <property type="protein sequence ID" value="RNF30040.1"/>
    <property type="molecule type" value="Genomic_DNA"/>
</dbReference>
<accession>A0A422QJA0</accession>
<dbReference type="RefSeq" id="WP_183407469.1">
    <property type="nucleotide sequence ID" value="NZ_JSAB01000148.1"/>
</dbReference>
<evidence type="ECO:0000259" key="5">
    <source>
        <dbReference type="Pfam" id="PF00589"/>
    </source>
</evidence>
<keyword evidence="2" id="KW-0229">DNA integration</keyword>
<evidence type="ECO:0000313" key="7">
    <source>
        <dbReference type="Proteomes" id="UP000283254"/>
    </source>
</evidence>
<sequence length="520" mass="58969">MKTELTMALIKRLRLDSKPVGVDAKGDLVFEPNPFGKDYIIYDASQEAPPGFGVRVAKKKTFIIRRKVHGKSFMPTVGNVADFMADTKSALSNARAKAAKMALEIVETRANPNETARKRSAAELTLGEAFEKYRHHLATRTQRPATKETLRVADRAARKFDGWKWMAKRIKDLTPEEIQQRFEQSKSVHPTANEQAFRWATAAVRWSMGMEELDAASAGREPLLRANPFMVLTLNKMFRSREQVERDREEKGKRNPLTPSKTIGQFLEVAWAKRAVNDNETGVHYLVLMLLWGCRKSEHAPCQWGELLSRDERRVASHVVLDGDDDYGAHVFFARTKNGRNHRLPLGPMATELLRRRQTSAAEECARRGFEAKSRSFVFPARSKQSKSGHYSDATTLLDALRDEAGIEKLTRHDLRRSFGAMMTTMDVPEGVRKRFFNHSDASVTDTYTRAEWALLTEWMARIEQEILAKAPNVYNSLKPVDWPVLAAPEPHVSRAAKTRSGRPRKTSHIAEESNLENVS</sequence>
<dbReference type="AlphaFoldDB" id="A0A422QJA0"/>
<feature type="region of interest" description="Disordered" evidence="4">
    <location>
        <begin position="489"/>
        <end position="520"/>
    </location>
</feature>
<proteinExistence type="inferred from homology"/>
<evidence type="ECO:0000256" key="2">
    <source>
        <dbReference type="ARBA" id="ARBA00022908"/>
    </source>
</evidence>
<feature type="compositionally biased region" description="Basic residues" evidence="4">
    <location>
        <begin position="495"/>
        <end position="508"/>
    </location>
</feature>
<keyword evidence="3" id="KW-0233">DNA recombination</keyword>
<keyword evidence="7" id="KW-1185">Reference proteome</keyword>
<dbReference type="InterPro" id="IPR002104">
    <property type="entry name" value="Integrase_catalytic"/>
</dbReference>